<evidence type="ECO:0000313" key="6">
    <source>
        <dbReference type="Proteomes" id="UP001642409"/>
    </source>
</evidence>
<dbReference type="GO" id="GO:0004065">
    <property type="term" value="F:arylsulfatase activity"/>
    <property type="evidence" value="ECO:0007669"/>
    <property type="project" value="TreeGrafter"/>
</dbReference>
<dbReference type="EMBL" id="CAXDID020000490">
    <property type="protein sequence ID" value="CAL6096965.1"/>
    <property type="molecule type" value="Genomic_DNA"/>
</dbReference>
<proteinExistence type="inferred from homology"/>
<feature type="transmembrane region" description="Helical" evidence="2">
    <location>
        <begin position="220"/>
        <end position="243"/>
    </location>
</feature>
<feature type="transmembrane region" description="Helical" evidence="2">
    <location>
        <begin position="150"/>
        <end position="172"/>
    </location>
</feature>
<protein>
    <submittedName>
        <fullName evidence="4">Sulfatase</fullName>
    </submittedName>
</protein>
<dbReference type="SUPFAM" id="SSF53649">
    <property type="entry name" value="Alkaline phosphatase-like"/>
    <property type="match status" value="1"/>
</dbReference>
<gene>
    <name evidence="4" type="ORF">HINF_LOCUS22163</name>
    <name evidence="5" type="ORF">HINF_LOCUS68681</name>
</gene>
<feature type="transmembrane region" description="Helical" evidence="2">
    <location>
        <begin position="7"/>
        <end position="27"/>
    </location>
</feature>
<name>A0AA86PBL6_9EUKA</name>
<organism evidence="4">
    <name type="scientific">Hexamita inflata</name>
    <dbReference type="NCBI Taxonomy" id="28002"/>
    <lineage>
        <taxon>Eukaryota</taxon>
        <taxon>Metamonada</taxon>
        <taxon>Diplomonadida</taxon>
        <taxon>Hexamitidae</taxon>
        <taxon>Hexamitinae</taxon>
        <taxon>Hexamita</taxon>
    </lineage>
</organism>
<feature type="transmembrane region" description="Helical" evidence="2">
    <location>
        <begin position="75"/>
        <end position="94"/>
    </location>
</feature>
<keyword evidence="6" id="KW-1185">Reference proteome</keyword>
<reference evidence="4" key="1">
    <citation type="submission" date="2023-06" db="EMBL/GenBank/DDBJ databases">
        <authorList>
            <person name="Kurt Z."/>
        </authorList>
    </citation>
    <scope>NUCLEOTIDE SEQUENCE</scope>
</reference>
<accession>A0AA86PBL6</accession>
<dbReference type="InterPro" id="IPR017850">
    <property type="entry name" value="Alkaline_phosphatase_core_sf"/>
</dbReference>
<dbReference type="AlphaFoldDB" id="A0AA86PBL6"/>
<evidence type="ECO:0000313" key="5">
    <source>
        <dbReference type="EMBL" id="CAL6096965.1"/>
    </source>
</evidence>
<comment type="similarity">
    <text evidence="1">Belongs to the sulfatase family.</text>
</comment>
<evidence type="ECO:0000313" key="4">
    <source>
        <dbReference type="EMBL" id="CAI9934518.1"/>
    </source>
</evidence>
<feature type="domain" description="Sulfatase N-terminal" evidence="3">
    <location>
        <begin position="336"/>
        <end position="688"/>
    </location>
</feature>
<dbReference type="InterPro" id="IPR050738">
    <property type="entry name" value="Sulfatase"/>
</dbReference>
<keyword evidence="2" id="KW-0812">Transmembrane</keyword>
<reference evidence="5 6" key="2">
    <citation type="submission" date="2024-07" db="EMBL/GenBank/DDBJ databases">
        <authorList>
            <person name="Akdeniz Z."/>
        </authorList>
    </citation>
    <scope>NUCLEOTIDE SEQUENCE [LARGE SCALE GENOMIC DNA]</scope>
</reference>
<keyword evidence="2" id="KW-1133">Transmembrane helix</keyword>
<dbReference type="Gene3D" id="3.40.720.10">
    <property type="entry name" value="Alkaline Phosphatase, subunit A"/>
    <property type="match status" value="1"/>
</dbReference>
<dbReference type="Proteomes" id="UP001642409">
    <property type="component" value="Unassembled WGS sequence"/>
</dbReference>
<dbReference type="PANTHER" id="PTHR42693:SF33">
    <property type="entry name" value="ARYLSULFATASE"/>
    <property type="match status" value="1"/>
</dbReference>
<evidence type="ECO:0000256" key="1">
    <source>
        <dbReference type="ARBA" id="ARBA00008779"/>
    </source>
</evidence>
<comment type="caution">
    <text evidence="4">The sequence shown here is derived from an EMBL/GenBank/DDBJ whole genome shotgun (WGS) entry which is preliminary data.</text>
</comment>
<dbReference type="Pfam" id="PF00884">
    <property type="entry name" value="Sulfatase"/>
    <property type="match status" value="1"/>
</dbReference>
<dbReference type="InterPro" id="IPR000917">
    <property type="entry name" value="Sulfatase_N"/>
</dbReference>
<sequence>MKNINIYLSVPCSLFAIQLSLTILKFTDRTSSNSQMMPSQLLIIPNIIVGAIDFASIGILNYLVNCKIKSNKITCVLFSTVTFYMIFSIVIQLADFMNLRETLQQFSKYYFATYVLHLKSMFNDRMKITGLPENDGNAQMFSSLMNRSPVPWAVIFTSIILVLLFHIFTIVLSMYNKISKKRINAISNTSSSDSSTIQTAASYDDVPLLVDQDRKQHKEYVFPVVITTIVWLLELVIFVIYMISDEKLMQAVAHSYWNFYRTGRKNKLDQNKYFEAVKQFRQSNELMAGYDWIDQRSNPEFPMVYAPKKYVCAYNPELQYCSSLPKDEPKIQEEAPNVVLIVVESFSPSPMMFQNHVVASNDKIVDGPLYKDMYLPNLRKISENALTFSSLSSSGLPTLYGWLSLMAGEIPYSNQINIVQSMLNDVDDFPSYFQQNGYDTMYVAPCKFDFDGQHIWLFRGKEVRNKKHPQLKEMPLWFDNIYQYIPTQEQAKDLNVTQNYLQSWVPDRITAAQFMKHFDENKQQGKPLMGVWVTIDTHQAFKGFDNDEFYEPFKFGQGRYGSQQLQDQINRYATVAKYMDNYVGQVVNHLKEKHNNTIVVLVGDHGAREVPLFHKNLVDRADPTSAKYDNSCNDEPFSNDELFATSGVITYLGDNPYLKSLFAPVIGKVVKVPTDHHDMVRTLYDIVGAHTGMNLPSSRNGRNLIELATNLTQSKPLRRHLSLRTTMVHSEMATEDTVFRFHSIGAYGQKFPGIYPTCVSPGEVREPITKSQFRNFDLYHRLYDHVQISNKQFSYKFRNHACQYPAICDFPESHEAFNRNDVAIITFAALGLGLFIGLIIVLAMYSVECCARRLSKVRYDNL</sequence>
<feature type="transmembrane region" description="Helical" evidence="2">
    <location>
        <begin position="39"/>
        <end position="63"/>
    </location>
</feature>
<keyword evidence="2" id="KW-0472">Membrane</keyword>
<evidence type="ECO:0000259" key="3">
    <source>
        <dbReference type="Pfam" id="PF00884"/>
    </source>
</evidence>
<evidence type="ECO:0000256" key="2">
    <source>
        <dbReference type="SAM" id="Phobius"/>
    </source>
</evidence>
<dbReference type="EMBL" id="CATOUU010000571">
    <property type="protein sequence ID" value="CAI9934518.1"/>
    <property type="molecule type" value="Genomic_DNA"/>
</dbReference>
<dbReference type="PANTHER" id="PTHR42693">
    <property type="entry name" value="ARYLSULFATASE FAMILY MEMBER"/>
    <property type="match status" value="1"/>
</dbReference>
<feature type="transmembrane region" description="Helical" evidence="2">
    <location>
        <begin position="822"/>
        <end position="847"/>
    </location>
</feature>